<feature type="transmembrane region" description="Helical" evidence="1">
    <location>
        <begin position="33"/>
        <end position="53"/>
    </location>
</feature>
<protein>
    <submittedName>
        <fullName evidence="2">Uncharacterized protein</fullName>
    </submittedName>
</protein>
<organism evidence="2 3">
    <name type="scientific">Saliphagus infecundisoli</name>
    <dbReference type="NCBI Taxonomy" id="1849069"/>
    <lineage>
        <taxon>Archaea</taxon>
        <taxon>Methanobacteriati</taxon>
        <taxon>Methanobacteriota</taxon>
        <taxon>Stenosarchaea group</taxon>
        <taxon>Halobacteria</taxon>
        <taxon>Halobacteriales</taxon>
        <taxon>Natrialbaceae</taxon>
        <taxon>Saliphagus</taxon>
    </lineage>
</organism>
<evidence type="ECO:0000313" key="2">
    <source>
        <dbReference type="EMBL" id="MFC4987697.1"/>
    </source>
</evidence>
<keyword evidence="1" id="KW-0472">Membrane</keyword>
<dbReference type="RefSeq" id="WP_114576915.1">
    <property type="nucleotide sequence ID" value="NZ_JAIVEF010000002.1"/>
</dbReference>
<evidence type="ECO:0000313" key="3">
    <source>
        <dbReference type="Proteomes" id="UP001595925"/>
    </source>
</evidence>
<sequence length="69" mass="8193">MLERDDRGRLHVPRYRVGCYYGRMEDCCWACMLRLLLAVLLACSRWMVGMAWYRHYSRVGVMGFWSPAA</sequence>
<dbReference type="AlphaFoldDB" id="A0ABD5QF98"/>
<keyword evidence="1" id="KW-1133">Transmembrane helix</keyword>
<keyword evidence="3" id="KW-1185">Reference proteome</keyword>
<name>A0ABD5QF98_9EURY</name>
<keyword evidence="1" id="KW-0812">Transmembrane</keyword>
<evidence type="ECO:0000256" key="1">
    <source>
        <dbReference type="SAM" id="Phobius"/>
    </source>
</evidence>
<comment type="caution">
    <text evidence="2">The sequence shown here is derived from an EMBL/GenBank/DDBJ whole genome shotgun (WGS) entry which is preliminary data.</text>
</comment>
<accession>A0ABD5QF98</accession>
<proteinExistence type="predicted"/>
<reference evidence="2 3" key="1">
    <citation type="journal article" date="2019" name="Int. J. Syst. Evol. Microbiol.">
        <title>The Global Catalogue of Microorganisms (GCM) 10K type strain sequencing project: providing services to taxonomists for standard genome sequencing and annotation.</title>
        <authorList>
            <consortium name="The Broad Institute Genomics Platform"/>
            <consortium name="The Broad Institute Genome Sequencing Center for Infectious Disease"/>
            <person name="Wu L."/>
            <person name="Ma J."/>
        </authorList>
    </citation>
    <scope>NUCLEOTIDE SEQUENCE [LARGE SCALE GENOMIC DNA]</scope>
    <source>
        <strain evidence="2 3">CGMCC 1.15824</strain>
    </source>
</reference>
<gene>
    <name evidence="2" type="ORF">ACFPFO_07960</name>
</gene>
<dbReference type="EMBL" id="JBHSJG010000029">
    <property type="protein sequence ID" value="MFC4987697.1"/>
    <property type="molecule type" value="Genomic_DNA"/>
</dbReference>
<dbReference type="Proteomes" id="UP001595925">
    <property type="component" value="Unassembled WGS sequence"/>
</dbReference>